<feature type="compositionally biased region" description="Basic and acidic residues" evidence="1">
    <location>
        <begin position="28"/>
        <end position="46"/>
    </location>
</feature>
<comment type="caution">
    <text evidence="3">The sequence shown here is derived from an EMBL/GenBank/DDBJ whole genome shotgun (WGS) entry which is preliminary data.</text>
</comment>
<feature type="region of interest" description="Disordered" evidence="1">
    <location>
        <begin position="20"/>
        <end position="57"/>
    </location>
</feature>
<feature type="chain" id="PRO_5038858495" description="DUF4352 domain-containing protein" evidence="2">
    <location>
        <begin position="19"/>
        <end position="203"/>
    </location>
</feature>
<evidence type="ECO:0000256" key="1">
    <source>
        <dbReference type="SAM" id="MobiDB-lite"/>
    </source>
</evidence>
<dbReference type="EMBL" id="PDFK01000002">
    <property type="protein sequence ID" value="PKU52225.1"/>
    <property type="molecule type" value="Genomic_DNA"/>
</dbReference>
<name>A0A2I0V1Q2_9BACI</name>
<dbReference type="PROSITE" id="PS51257">
    <property type="entry name" value="PROKAR_LIPOPROTEIN"/>
    <property type="match status" value="1"/>
</dbReference>
<feature type="signal peptide" evidence="2">
    <location>
        <begin position="1"/>
        <end position="18"/>
    </location>
</feature>
<evidence type="ECO:0008006" key="5">
    <source>
        <dbReference type="Google" id="ProtNLM"/>
    </source>
</evidence>
<accession>A0A2I0V1Q2</accession>
<organism evidence="3 4">
    <name type="scientific">Lysinibacillus fusiformis</name>
    <dbReference type="NCBI Taxonomy" id="28031"/>
    <lineage>
        <taxon>Bacteria</taxon>
        <taxon>Bacillati</taxon>
        <taxon>Bacillota</taxon>
        <taxon>Bacilli</taxon>
        <taxon>Bacillales</taxon>
        <taxon>Bacillaceae</taxon>
        <taxon>Lysinibacillus</taxon>
    </lineage>
</organism>
<reference evidence="3 4" key="1">
    <citation type="submission" date="2017-10" db="EMBL/GenBank/DDBJ databases">
        <title>Draft genome of Lysinibacillus fusiformis strain Juneja, a laboratory-derived pathogen of Drosophila melanogaster.</title>
        <authorList>
            <person name="Smith B.R."/>
            <person name="Unckless R.L."/>
        </authorList>
    </citation>
    <scope>NUCLEOTIDE SEQUENCE [LARGE SCALE GENOMIC DNA]</scope>
    <source>
        <strain evidence="3 4">Juneja</strain>
    </source>
</reference>
<evidence type="ECO:0000313" key="3">
    <source>
        <dbReference type="EMBL" id="PKU52225.1"/>
    </source>
</evidence>
<sequence length="203" mass="22626">MKKLGLLLLVSILLVACGQSDKNSSSDNKTKESVEKNAEEEVKASENNEENEPEVEEVLTITKGNVLVVDNYAEITINNNIFGKQISPPNPSSVYTYYKNEEEGEVYLDTIISVKSLLTTGQTSNEFVDVKIIYDGKYEYKTFSTIENRGGSDFTFTNITSIEPLKNGTLHFLASVPEQVEQDGKPLKAIITVKGKTYEQIIR</sequence>
<gene>
    <name evidence="3" type="ORF">CRI88_07620</name>
</gene>
<evidence type="ECO:0000313" key="4">
    <source>
        <dbReference type="Proteomes" id="UP000234956"/>
    </source>
</evidence>
<keyword evidence="2" id="KW-0732">Signal</keyword>
<protein>
    <recommendedName>
        <fullName evidence="5">DUF4352 domain-containing protein</fullName>
    </recommendedName>
</protein>
<feature type="compositionally biased region" description="Acidic residues" evidence="1">
    <location>
        <begin position="47"/>
        <end position="57"/>
    </location>
</feature>
<dbReference type="AlphaFoldDB" id="A0A2I0V1Q2"/>
<evidence type="ECO:0000256" key="2">
    <source>
        <dbReference type="SAM" id="SignalP"/>
    </source>
</evidence>
<proteinExistence type="predicted"/>
<dbReference type="Proteomes" id="UP000234956">
    <property type="component" value="Unassembled WGS sequence"/>
</dbReference>
<dbReference type="RefSeq" id="WP_058844347.1">
    <property type="nucleotide sequence ID" value="NZ_PDFK01000002.1"/>
</dbReference>